<protein>
    <submittedName>
        <fullName evidence="4">Putative phosphopantothenoylcysteine decarboxylase</fullName>
        <ecNumber evidence="4">4.2.1.2</ecNumber>
    </submittedName>
</protein>
<reference evidence="4" key="1">
    <citation type="submission" date="2016-03" db="EMBL/GenBank/DDBJ databases">
        <title>Draft genome sequence of Rosellinia necatrix.</title>
        <authorList>
            <person name="Kanematsu S."/>
        </authorList>
    </citation>
    <scope>NUCLEOTIDE SEQUENCE [LARGE SCALE GENOMIC DNA]</scope>
    <source>
        <strain evidence="4">W97</strain>
    </source>
</reference>
<dbReference type="SUPFAM" id="SSF52507">
    <property type="entry name" value="Homo-oligomeric flavin-containing Cys decarboxylases, HFCD"/>
    <property type="match status" value="1"/>
</dbReference>
<dbReference type="STRING" id="77044.A0A1S8A5A5"/>
<dbReference type="GO" id="GO:0010181">
    <property type="term" value="F:FMN binding"/>
    <property type="evidence" value="ECO:0007669"/>
    <property type="project" value="TreeGrafter"/>
</dbReference>
<dbReference type="OrthoDB" id="1532798at2759"/>
<name>A0A1S8A5A5_ROSNE</name>
<sequence>MLQTVSNGRDPYHARRGRNSTEALTASLTDGKIHLLLACSGSVATIKLPNIIQALSKYPASQLSIRIILTASASRFLSGQSREQPPVSTLTDLPNVDAVVCNIPPI</sequence>
<dbReference type="Pfam" id="PF02441">
    <property type="entry name" value="Flavoprotein"/>
    <property type="match status" value="1"/>
</dbReference>
<evidence type="ECO:0000256" key="2">
    <source>
        <dbReference type="ARBA" id="ARBA00038350"/>
    </source>
</evidence>
<evidence type="ECO:0000313" key="4">
    <source>
        <dbReference type="EMBL" id="GAW25294.1"/>
    </source>
</evidence>
<feature type="domain" description="Flavoprotein" evidence="3">
    <location>
        <begin position="34"/>
        <end position="80"/>
    </location>
</feature>
<dbReference type="EC" id="4.2.1.2" evidence="4"/>
<dbReference type="Proteomes" id="UP000054516">
    <property type="component" value="Unassembled WGS sequence"/>
</dbReference>
<keyword evidence="5" id="KW-1185">Reference proteome</keyword>
<comment type="similarity">
    <text evidence="2">Belongs to the HFCD (homooligomeric flavin containing Cys decarboxylase) superfamily.</text>
</comment>
<dbReference type="GO" id="GO:0004633">
    <property type="term" value="F:phosphopantothenoylcysteine decarboxylase activity"/>
    <property type="evidence" value="ECO:0007669"/>
    <property type="project" value="TreeGrafter"/>
</dbReference>
<keyword evidence="4" id="KW-0456">Lyase</keyword>
<dbReference type="Gene3D" id="3.40.50.1950">
    <property type="entry name" value="Flavin prenyltransferase-like"/>
    <property type="match status" value="1"/>
</dbReference>
<dbReference type="OMA" id="NESDAYH"/>
<organism evidence="4">
    <name type="scientific">Rosellinia necatrix</name>
    <name type="common">White root-rot fungus</name>
    <dbReference type="NCBI Taxonomy" id="77044"/>
    <lineage>
        <taxon>Eukaryota</taxon>
        <taxon>Fungi</taxon>
        <taxon>Dikarya</taxon>
        <taxon>Ascomycota</taxon>
        <taxon>Pezizomycotina</taxon>
        <taxon>Sordariomycetes</taxon>
        <taxon>Xylariomycetidae</taxon>
        <taxon>Xylariales</taxon>
        <taxon>Xylariaceae</taxon>
        <taxon>Rosellinia</taxon>
    </lineage>
</organism>
<dbReference type="PANTHER" id="PTHR14359:SF6">
    <property type="entry name" value="PHOSPHOPANTOTHENOYLCYSTEINE DECARBOXYLASE"/>
    <property type="match status" value="1"/>
</dbReference>
<evidence type="ECO:0000259" key="3">
    <source>
        <dbReference type="Pfam" id="PF02441"/>
    </source>
</evidence>
<accession>A0A1S8A5A5</accession>
<proteinExistence type="inferred from homology"/>
<dbReference type="InterPro" id="IPR003382">
    <property type="entry name" value="Flavoprotein"/>
</dbReference>
<dbReference type="AlphaFoldDB" id="A0A1S8A5A5"/>
<evidence type="ECO:0000256" key="1">
    <source>
        <dbReference type="ARBA" id="ARBA00022993"/>
    </source>
</evidence>
<evidence type="ECO:0000313" key="5">
    <source>
        <dbReference type="Proteomes" id="UP000054516"/>
    </source>
</evidence>
<dbReference type="GO" id="GO:0015937">
    <property type="term" value="P:coenzyme A biosynthetic process"/>
    <property type="evidence" value="ECO:0007669"/>
    <property type="project" value="UniProtKB-KW"/>
</dbReference>
<gene>
    <name evidence="4" type="ORF">SAMD00023353_0401970</name>
</gene>
<dbReference type="EMBL" id="DF977449">
    <property type="protein sequence ID" value="GAW25294.1"/>
    <property type="molecule type" value="Genomic_DNA"/>
</dbReference>
<dbReference type="InterPro" id="IPR036551">
    <property type="entry name" value="Flavin_trans-like"/>
</dbReference>
<keyword evidence="1" id="KW-0173">Coenzyme A biosynthesis</keyword>
<dbReference type="GO" id="GO:0071513">
    <property type="term" value="C:phosphopantothenoylcysteine decarboxylase complex"/>
    <property type="evidence" value="ECO:0007669"/>
    <property type="project" value="TreeGrafter"/>
</dbReference>
<dbReference type="PANTHER" id="PTHR14359">
    <property type="entry name" value="HOMO-OLIGOMERIC FLAVIN CONTAINING CYS DECARBOXYLASE FAMILY"/>
    <property type="match status" value="1"/>
</dbReference>
<dbReference type="GO" id="GO:0004333">
    <property type="term" value="F:fumarate hydratase activity"/>
    <property type="evidence" value="ECO:0007669"/>
    <property type="project" value="UniProtKB-EC"/>
</dbReference>